<feature type="binding site" evidence="9">
    <location>
        <begin position="129"/>
        <end position="131"/>
    </location>
    <ligand>
        <name>L-histidine</name>
        <dbReference type="ChEBI" id="CHEBI:57595"/>
    </ligand>
</feature>
<feature type="domain" description="Class II Histidinyl-tRNA synthetase (HisRS)-like catalytic core" evidence="11">
    <location>
        <begin position="156"/>
        <end position="366"/>
    </location>
</feature>
<feature type="binding site" evidence="9">
    <location>
        <begin position="298"/>
        <end position="299"/>
    </location>
    <ligand>
        <name>L-histidine</name>
        <dbReference type="ChEBI" id="CHEBI:57595"/>
    </ligand>
</feature>
<name>A0A6P8PHJ2_GEOSA</name>
<dbReference type="GO" id="GO:0005829">
    <property type="term" value="C:cytosol"/>
    <property type="evidence" value="ECO:0007669"/>
    <property type="project" value="TreeGrafter"/>
</dbReference>
<keyword evidence="6" id="KW-0648">Protein biosynthesis</keyword>
<keyword evidence="7" id="KW-0030">Aminoacyl-tRNA synthetase</keyword>
<evidence type="ECO:0000256" key="8">
    <source>
        <dbReference type="ARBA" id="ARBA00047639"/>
    </source>
</evidence>
<dbReference type="InterPro" id="IPR045864">
    <property type="entry name" value="aa-tRNA-synth_II/BPL/LPL"/>
</dbReference>
<evidence type="ECO:0000256" key="7">
    <source>
        <dbReference type="ARBA" id="ARBA00023146"/>
    </source>
</evidence>
<dbReference type="InterPro" id="IPR041715">
    <property type="entry name" value="HisRS-like_core"/>
</dbReference>
<protein>
    <recommendedName>
        <fullName evidence="2">histidine--tRNA ligase</fullName>
        <ecNumber evidence="2">6.1.1.21</ecNumber>
    </recommendedName>
</protein>
<dbReference type="InterPro" id="IPR004516">
    <property type="entry name" value="HisRS/HisZ"/>
</dbReference>
<dbReference type="SUPFAM" id="SSF55681">
    <property type="entry name" value="Class II aaRS and biotin synthetases"/>
    <property type="match status" value="1"/>
</dbReference>
<evidence type="ECO:0000259" key="11">
    <source>
        <dbReference type="Pfam" id="PF13393"/>
    </source>
</evidence>
<evidence type="ECO:0000256" key="1">
    <source>
        <dbReference type="ARBA" id="ARBA00008226"/>
    </source>
</evidence>
<dbReference type="EC" id="6.1.1.21" evidence="2"/>
<keyword evidence="3" id="KW-0436">Ligase</keyword>
<comment type="catalytic activity">
    <reaction evidence="8">
        <text>tRNA(His) + L-histidine + ATP = L-histidyl-tRNA(His) + AMP + diphosphate + H(+)</text>
        <dbReference type="Rhea" id="RHEA:17313"/>
        <dbReference type="Rhea" id="RHEA-COMP:9665"/>
        <dbReference type="Rhea" id="RHEA-COMP:9689"/>
        <dbReference type="ChEBI" id="CHEBI:15378"/>
        <dbReference type="ChEBI" id="CHEBI:30616"/>
        <dbReference type="ChEBI" id="CHEBI:33019"/>
        <dbReference type="ChEBI" id="CHEBI:57595"/>
        <dbReference type="ChEBI" id="CHEBI:78442"/>
        <dbReference type="ChEBI" id="CHEBI:78527"/>
        <dbReference type="ChEBI" id="CHEBI:456215"/>
        <dbReference type="EC" id="6.1.1.21"/>
    </reaction>
</comment>
<proteinExistence type="inferred from homology"/>
<dbReference type="CDD" id="cd00773">
    <property type="entry name" value="HisRS-like_core"/>
    <property type="match status" value="1"/>
</dbReference>
<evidence type="ECO:0000256" key="3">
    <source>
        <dbReference type="ARBA" id="ARBA00022598"/>
    </source>
</evidence>
<dbReference type="GO" id="GO:0006427">
    <property type="term" value="P:histidyl-tRNA aminoacylation"/>
    <property type="evidence" value="ECO:0007669"/>
    <property type="project" value="TreeGrafter"/>
</dbReference>
<dbReference type="Pfam" id="PF03129">
    <property type="entry name" value="HGTP_anticodon"/>
    <property type="match status" value="1"/>
</dbReference>
<keyword evidence="12" id="KW-1185">Reference proteome</keyword>
<evidence type="ECO:0000256" key="6">
    <source>
        <dbReference type="ARBA" id="ARBA00022917"/>
    </source>
</evidence>
<dbReference type="AlphaFoldDB" id="A0A6P8PHJ2"/>
<evidence type="ECO:0000256" key="2">
    <source>
        <dbReference type="ARBA" id="ARBA00012815"/>
    </source>
</evidence>
<organism evidence="12 13">
    <name type="scientific">Geotrypetes seraphini</name>
    <name type="common">Gaboon caecilian</name>
    <name type="synonym">Caecilia seraphini</name>
    <dbReference type="NCBI Taxonomy" id="260995"/>
    <lineage>
        <taxon>Eukaryota</taxon>
        <taxon>Metazoa</taxon>
        <taxon>Chordata</taxon>
        <taxon>Craniata</taxon>
        <taxon>Vertebrata</taxon>
        <taxon>Euteleostomi</taxon>
        <taxon>Amphibia</taxon>
        <taxon>Gymnophiona</taxon>
        <taxon>Geotrypetes</taxon>
    </lineage>
</organism>
<keyword evidence="5" id="KW-0067">ATP-binding</keyword>
<evidence type="ECO:0000256" key="9">
    <source>
        <dbReference type="PIRSR" id="PIRSR001549-1"/>
    </source>
</evidence>
<dbReference type="PANTHER" id="PTHR11476:SF7">
    <property type="entry name" value="HISTIDINE--TRNA LIGASE"/>
    <property type="match status" value="1"/>
</dbReference>
<dbReference type="PANTHER" id="PTHR11476">
    <property type="entry name" value="HISTIDYL-TRNA SYNTHETASE"/>
    <property type="match status" value="1"/>
</dbReference>
<evidence type="ECO:0000313" key="12">
    <source>
        <dbReference type="Proteomes" id="UP000515159"/>
    </source>
</evidence>
<feature type="binding site" evidence="9">
    <location>
        <position position="294"/>
    </location>
    <ligand>
        <name>L-histidine</name>
        <dbReference type="ChEBI" id="CHEBI:57595"/>
    </ligand>
</feature>
<dbReference type="InterPro" id="IPR004154">
    <property type="entry name" value="Anticodon-bd"/>
</dbReference>
<dbReference type="GO" id="GO:0004821">
    <property type="term" value="F:histidine-tRNA ligase activity"/>
    <property type="evidence" value="ECO:0007669"/>
    <property type="project" value="UniProtKB-EC"/>
</dbReference>
<feature type="binding site" evidence="9">
    <location>
        <position position="145"/>
    </location>
    <ligand>
        <name>L-histidine</name>
        <dbReference type="ChEBI" id="CHEBI:57595"/>
    </ligand>
</feature>
<feature type="domain" description="Anticodon-binding" evidence="10">
    <location>
        <begin position="387"/>
        <end position="478"/>
    </location>
</feature>
<dbReference type="Gene3D" id="3.40.50.800">
    <property type="entry name" value="Anticodon-binding domain"/>
    <property type="match status" value="1"/>
</dbReference>
<feature type="domain" description="Class II Histidinyl-tRNA synthetase (HisRS)-like catalytic core" evidence="11">
    <location>
        <begin position="60"/>
        <end position="133"/>
    </location>
</feature>
<dbReference type="GO" id="GO:0032543">
    <property type="term" value="P:mitochondrial translation"/>
    <property type="evidence" value="ECO:0007669"/>
    <property type="project" value="TreeGrafter"/>
</dbReference>
<keyword evidence="4" id="KW-0547">Nucleotide-binding</keyword>
<dbReference type="PIRSF" id="PIRSF001549">
    <property type="entry name" value="His-tRNA_synth"/>
    <property type="match status" value="1"/>
</dbReference>
<dbReference type="RefSeq" id="XP_033783334.1">
    <property type="nucleotide sequence ID" value="XM_033927443.1"/>
</dbReference>
<dbReference type="SUPFAM" id="SSF52954">
    <property type="entry name" value="Class II aaRS ABD-related"/>
    <property type="match status" value="1"/>
</dbReference>
<dbReference type="Gene3D" id="3.30.930.10">
    <property type="entry name" value="Bira Bifunctional Protein, Domain 2"/>
    <property type="match status" value="2"/>
</dbReference>
<dbReference type="GO" id="GO:0042802">
    <property type="term" value="F:identical protein binding"/>
    <property type="evidence" value="ECO:0007669"/>
    <property type="project" value="TreeGrafter"/>
</dbReference>
<evidence type="ECO:0000256" key="4">
    <source>
        <dbReference type="ARBA" id="ARBA00022741"/>
    </source>
</evidence>
<dbReference type="CDD" id="cd00859">
    <property type="entry name" value="HisRS_anticodon"/>
    <property type="match status" value="1"/>
</dbReference>
<comment type="similarity">
    <text evidence="1">Belongs to the class-II aminoacyl-tRNA synthetase family.</text>
</comment>
<dbReference type="InterPro" id="IPR033656">
    <property type="entry name" value="HisRS_anticodon"/>
</dbReference>
<sequence>MHVLGSLAVRGCRRIDLNLRSLARHLQGQVIEETTGPLGLKTHSSTNEAKHNFVIKTPKGSRDIHPRQMVIRKRVFNTVVNCFKRHGAQTIDTPVFERKETLAKKYGDEYKLIYNLEDQGGELLSLRYDLTVSFKTKLCGGLDFDIAGKYDPMIPDAECVKIIHEILSELQLGDFLIKVNDRRILEGILEICDVPRNKFLSVCSSVDKLDKISWEDVKNEMLREKGLAPETADQIGEYIHLNGGMSLVEQLLQNPRLSQNKLALEGLEDIKLLFQYLRLFDVTDNVSFDLSLARGLDYYTGVIYEAVLLQNQEAVQFQQQNDPAEETVGVDSVAGGGRYDELVGMFDAKGRRKVPCVGLSIGIERIFSLMEQKAEISKENIRTTETQILVAAAQKNFLEERMKLISDLWNAGIKAEMLYKKDPKLLKQLHYCEDTGIPLVAIIGEQELKDGVVKLRIVSTREEISVPPENLIEEIKKRSS</sequence>
<evidence type="ECO:0000259" key="10">
    <source>
        <dbReference type="Pfam" id="PF03129"/>
    </source>
</evidence>
<gene>
    <name evidence="13" type="primary">LOC117351711</name>
</gene>
<accession>A0A6P8PHJ2</accession>
<evidence type="ECO:0000313" key="13">
    <source>
        <dbReference type="RefSeq" id="XP_033783334.1"/>
    </source>
</evidence>
<dbReference type="InterPro" id="IPR036621">
    <property type="entry name" value="Anticodon-bd_dom_sf"/>
</dbReference>
<evidence type="ECO:0000256" key="5">
    <source>
        <dbReference type="ARBA" id="ARBA00022840"/>
    </source>
</evidence>
<reference evidence="13" key="1">
    <citation type="submission" date="2025-08" db="UniProtKB">
        <authorList>
            <consortium name="RefSeq"/>
        </authorList>
    </citation>
    <scope>IDENTIFICATION</scope>
</reference>
<dbReference type="Proteomes" id="UP000515159">
    <property type="component" value="Chromosome 18"/>
</dbReference>
<dbReference type="Pfam" id="PF13393">
    <property type="entry name" value="tRNA-synt_His"/>
    <property type="match status" value="2"/>
</dbReference>
<dbReference type="GeneID" id="117351711"/>
<dbReference type="GO" id="GO:0005739">
    <property type="term" value="C:mitochondrion"/>
    <property type="evidence" value="ECO:0007669"/>
    <property type="project" value="TreeGrafter"/>
</dbReference>
<dbReference type="GO" id="GO:0003723">
    <property type="term" value="F:RNA binding"/>
    <property type="evidence" value="ECO:0007669"/>
    <property type="project" value="TreeGrafter"/>
</dbReference>
<dbReference type="GO" id="GO:0005524">
    <property type="term" value="F:ATP binding"/>
    <property type="evidence" value="ECO:0007669"/>
    <property type="project" value="UniProtKB-KW"/>
</dbReference>
<dbReference type="FunFam" id="3.40.50.800:FF:000008">
    <property type="entry name" value="histidine--tRNA ligase, cytoplasmic isoform X1"/>
    <property type="match status" value="1"/>
</dbReference>